<name>A0AA35YVY3_LACSI</name>
<reference evidence="1" key="1">
    <citation type="submission" date="2023-04" db="EMBL/GenBank/DDBJ databases">
        <authorList>
            <person name="Vijverberg K."/>
            <person name="Xiong W."/>
            <person name="Schranz E."/>
        </authorList>
    </citation>
    <scope>NUCLEOTIDE SEQUENCE</scope>
</reference>
<organism evidence="1 2">
    <name type="scientific">Lactuca saligna</name>
    <name type="common">Willowleaf lettuce</name>
    <dbReference type="NCBI Taxonomy" id="75948"/>
    <lineage>
        <taxon>Eukaryota</taxon>
        <taxon>Viridiplantae</taxon>
        <taxon>Streptophyta</taxon>
        <taxon>Embryophyta</taxon>
        <taxon>Tracheophyta</taxon>
        <taxon>Spermatophyta</taxon>
        <taxon>Magnoliopsida</taxon>
        <taxon>eudicotyledons</taxon>
        <taxon>Gunneridae</taxon>
        <taxon>Pentapetalae</taxon>
        <taxon>asterids</taxon>
        <taxon>campanulids</taxon>
        <taxon>Asterales</taxon>
        <taxon>Asteraceae</taxon>
        <taxon>Cichorioideae</taxon>
        <taxon>Cichorieae</taxon>
        <taxon>Lactucinae</taxon>
        <taxon>Lactuca</taxon>
    </lineage>
</organism>
<proteinExistence type="predicted"/>
<sequence length="117" mass="13109">MSNDHPKLEYDNEQPETDNDDYLGFLDMEFMVDTDISTIPLSVVYPDASSEREIPQGTHNNIECDDDQLNPRKIRDSFLWGANDVEARSSSIVGSSSSLLSSKKRKLTVGLEVLAEN</sequence>
<accession>A0AA35YVY3</accession>
<gene>
    <name evidence="1" type="ORF">LSALG_LOCUS20732</name>
</gene>
<dbReference type="EMBL" id="OX465080">
    <property type="protein sequence ID" value="CAI9281013.1"/>
    <property type="molecule type" value="Genomic_DNA"/>
</dbReference>
<keyword evidence="2" id="KW-1185">Reference proteome</keyword>
<evidence type="ECO:0000313" key="1">
    <source>
        <dbReference type="EMBL" id="CAI9281013.1"/>
    </source>
</evidence>
<dbReference type="AlphaFoldDB" id="A0AA35YVY3"/>
<dbReference type="Proteomes" id="UP001177003">
    <property type="component" value="Chromosome 4"/>
</dbReference>
<evidence type="ECO:0000313" key="2">
    <source>
        <dbReference type="Proteomes" id="UP001177003"/>
    </source>
</evidence>
<protein>
    <submittedName>
        <fullName evidence="1">Uncharacterized protein</fullName>
    </submittedName>
</protein>